<dbReference type="Proteomes" id="UP000001916">
    <property type="component" value="Plasmid pMESIL02"/>
</dbReference>
<evidence type="ECO:0000313" key="2">
    <source>
        <dbReference type="EMBL" id="ADH65420.1"/>
    </source>
</evidence>
<dbReference type="AlphaFoldDB" id="D7BJR4"/>
<accession>D7BJR4</accession>
<feature type="transmembrane region" description="Helical" evidence="1">
    <location>
        <begin position="45"/>
        <end position="64"/>
    </location>
</feature>
<dbReference type="HOGENOM" id="CLU_2193806_0_0_0"/>
<sequence length="108" mass="12371">MNPLEPLSHPNLDRVYTIMGYQPFQIAMAGGPMLVGMQLSNDFQWGWWGTVGSVVLGLVLLRVSGVIRDRFPGRSLVHLQKNLSMAQRYRPERDRQHVPLILDPAWFE</sequence>
<keyword evidence="1" id="KW-0472">Membrane</keyword>
<gene>
    <name evidence="2" type="ORF">Mesil_3630</name>
</gene>
<keyword evidence="1" id="KW-1133">Transmembrane helix</keyword>
<dbReference type="EMBL" id="CP002044">
    <property type="protein sequence ID" value="ADH65420.1"/>
    <property type="molecule type" value="Genomic_DNA"/>
</dbReference>
<organism evidence="2 3">
    <name type="scientific">Allomeiothermus silvanus (strain ATCC 700542 / DSM 9946 / NBRC 106475 / NCIMB 13440 / VI-R2)</name>
    <name type="common">Thermus silvanus</name>
    <dbReference type="NCBI Taxonomy" id="526227"/>
    <lineage>
        <taxon>Bacteria</taxon>
        <taxon>Thermotogati</taxon>
        <taxon>Deinococcota</taxon>
        <taxon>Deinococci</taxon>
        <taxon>Thermales</taxon>
        <taxon>Thermaceae</taxon>
        <taxon>Allomeiothermus</taxon>
    </lineage>
</organism>
<keyword evidence="2" id="KW-0614">Plasmid</keyword>
<protein>
    <submittedName>
        <fullName evidence="2">Uncharacterized protein</fullName>
    </submittedName>
</protein>
<evidence type="ECO:0000313" key="3">
    <source>
        <dbReference type="Proteomes" id="UP000001916"/>
    </source>
</evidence>
<dbReference type="KEGG" id="msv:Mesil_3630"/>
<dbReference type="OrthoDB" id="9857684at2"/>
<reference evidence="2 3" key="1">
    <citation type="journal article" date="2010" name="Stand. Genomic Sci.">
        <title>Complete genome sequence of Meiothermus silvanus type strain (VI-R2).</title>
        <authorList>
            <person name="Sikorski J."/>
            <person name="Tindall B.J."/>
            <person name="Lowry S."/>
            <person name="Lucas S."/>
            <person name="Nolan M."/>
            <person name="Copeland A."/>
            <person name="Glavina Del Rio T."/>
            <person name="Tice H."/>
            <person name="Cheng J.F."/>
            <person name="Han C."/>
            <person name="Pitluck S."/>
            <person name="Liolios K."/>
            <person name="Ivanova N."/>
            <person name="Mavromatis K."/>
            <person name="Mikhailova N."/>
            <person name="Pati A."/>
            <person name="Goodwin L."/>
            <person name="Chen A."/>
            <person name="Palaniappan K."/>
            <person name="Land M."/>
            <person name="Hauser L."/>
            <person name="Chang Y.J."/>
            <person name="Jeffries C.D."/>
            <person name="Rohde M."/>
            <person name="Goker M."/>
            <person name="Woyke T."/>
            <person name="Bristow J."/>
            <person name="Eisen J.A."/>
            <person name="Markowitz V."/>
            <person name="Hugenholtz P."/>
            <person name="Kyrpides N.C."/>
            <person name="Klenk H.P."/>
            <person name="Lapidus A."/>
        </authorList>
    </citation>
    <scope>NUCLEOTIDE SEQUENCE [LARGE SCALE GENOMIC DNA]</scope>
    <source>
        <strain evidence="3">ATCC 700542 / DSM 9946 / VI-R2</strain>
        <plasmid evidence="3">Plasmid pMESIL02</plasmid>
    </source>
</reference>
<geneLocation type="plasmid" evidence="2 3">
    <name>pMESIL02</name>
</geneLocation>
<keyword evidence="3" id="KW-1185">Reference proteome</keyword>
<evidence type="ECO:0000256" key="1">
    <source>
        <dbReference type="SAM" id="Phobius"/>
    </source>
</evidence>
<name>D7BJR4_ALLS1</name>
<keyword evidence="1" id="KW-0812">Transmembrane</keyword>
<dbReference type="RefSeq" id="WP_013159894.1">
    <property type="nucleotide sequence ID" value="NC_014214.1"/>
</dbReference>
<proteinExistence type="predicted"/>